<dbReference type="AlphaFoldDB" id="A0A645BT80"/>
<protein>
    <submittedName>
        <fullName evidence="1">Uncharacterized protein</fullName>
    </submittedName>
</protein>
<sequence length="64" mass="6965">MVVLCSGEGQFDMGTNSYDPTSGVYDATKWIAIGNLLFQCSGNAAQTITIMTLKKSFIKKNRKA</sequence>
<organism evidence="1">
    <name type="scientific">bioreactor metagenome</name>
    <dbReference type="NCBI Taxonomy" id="1076179"/>
    <lineage>
        <taxon>unclassified sequences</taxon>
        <taxon>metagenomes</taxon>
        <taxon>ecological metagenomes</taxon>
    </lineage>
</organism>
<name>A0A645BT80_9ZZZZ</name>
<reference evidence="1" key="1">
    <citation type="submission" date="2019-08" db="EMBL/GenBank/DDBJ databases">
        <authorList>
            <person name="Kucharzyk K."/>
            <person name="Murdoch R.W."/>
            <person name="Higgins S."/>
            <person name="Loffler F."/>
        </authorList>
    </citation>
    <scope>NUCLEOTIDE SEQUENCE</scope>
</reference>
<gene>
    <name evidence="1" type="ORF">SDC9_114746</name>
</gene>
<comment type="caution">
    <text evidence="1">The sequence shown here is derived from an EMBL/GenBank/DDBJ whole genome shotgun (WGS) entry which is preliminary data.</text>
</comment>
<evidence type="ECO:0000313" key="1">
    <source>
        <dbReference type="EMBL" id="MPM67821.1"/>
    </source>
</evidence>
<accession>A0A645BT80</accession>
<dbReference type="EMBL" id="VSSQ01021911">
    <property type="protein sequence ID" value="MPM67821.1"/>
    <property type="molecule type" value="Genomic_DNA"/>
</dbReference>
<proteinExistence type="predicted"/>